<protein>
    <submittedName>
        <fullName evidence="2">Uncharacterized protein</fullName>
    </submittedName>
</protein>
<proteinExistence type="predicted"/>
<accession>A0A6J4UQB1</accession>
<feature type="compositionally biased region" description="Basic and acidic residues" evidence="1">
    <location>
        <begin position="17"/>
        <end position="26"/>
    </location>
</feature>
<gene>
    <name evidence="2" type="ORF">AVDCRST_MAG88-1172</name>
</gene>
<evidence type="ECO:0000256" key="1">
    <source>
        <dbReference type="SAM" id="MobiDB-lite"/>
    </source>
</evidence>
<reference evidence="2" key="1">
    <citation type="submission" date="2020-02" db="EMBL/GenBank/DDBJ databases">
        <authorList>
            <person name="Meier V. D."/>
        </authorList>
    </citation>
    <scope>NUCLEOTIDE SEQUENCE</scope>
    <source>
        <strain evidence="2">AVDCRST_MAG88</strain>
    </source>
</reference>
<evidence type="ECO:0000313" key="2">
    <source>
        <dbReference type="EMBL" id="CAA9556786.1"/>
    </source>
</evidence>
<dbReference type="EMBL" id="CADCWM010000402">
    <property type="protein sequence ID" value="CAA9556786.1"/>
    <property type="molecule type" value="Genomic_DNA"/>
</dbReference>
<feature type="region of interest" description="Disordered" evidence="1">
    <location>
        <begin position="1"/>
        <end position="26"/>
    </location>
</feature>
<dbReference type="AlphaFoldDB" id="A0A6J4UQB1"/>
<organism evidence="2">
    <name type="scientific">uncultured Thermomicrobiales bacterium</name>
    <dbReference type="NCBI Taxonomy" id="1645740"/>
    <lineage>
        <taxon>Bacteria</taxon>
        <taxon>Pseudomonadati</taxon>
        <taxon>Thermomicrobiota</taxon>
        <taxon>Thermomicrobia</taxon>
        <taxon>Thermomicrobiales</taxon>
        <taxon>environmental samples</taxon>
    </lineage>
</organism>
<name>A0A6J4UQB1_9BACT</name>
<sequence>MELLGTEAAPIIRRGKKEGGKKEGHH</sequence>